<accession>A0A9N9P7U9</accession>
<organism evidence="1 2">
    <name type="scientific">Dentiscutata erythropus</name>
    <dbReference type="NCBI Taxonomy" id="1348616"/>
    <lineage>
        <taxon>Eukaryota</taxon>
        <taxon>Fungi</taxon>
        <taxon>Fungi incertae sedis</taxon>
        <taxon>Mucoromycota</taxon>
        <taxon>Glomeromycotina</taxon>
        <taxon>Glomeromycetes</taxon>
        <taxon>Diversisporales</taxon>
        <taxon>Gigasporaceae</taxon>
        <taxon>Dentiscutata</taxon>
    </lineage>
</organism>
<feature type="non-terminal residue" evidence="1">
    <location>
        <position position="45"/>
    </location>
</feature>
<dbReference type="AlphaFoldDB" id="A0A9N9P7U9"/>
<comment type="caution">
    <text evidence="1">The sequence shown here is derived from an EMBL/GenBank/DDBJ whole genome shotgun (WGS) entry which is preliminary data.</text>
</comment>
<dbReference type="EMBL" id="CAJVPY010032944">
    <property type="protein sequence ID" value="CAG8798351.1"/>
    <property type="molecule type" value="Genomic_DNA"/>
</dbReference>
<evidence type="ECO:0000313" key="2">
    <source>
        <dbReference type="Proteomes" id="UP000789405"/>
    </source>
</evidence>
<gene>
    <name evidence="1" type="ORF">DERYTH_LOCUS22853</name>
</gene>
<evidence type="ECO:0000313" key="1">
    <source>
        <dbReference type="EMBL" id="CAG8798351.1"/>
    </source>
</evidence>
<proteinExistence type="predicted"/>
<feature type="non-terminal residue" evidence="1">
    <location>
        <position position="1"/>
    </location>
</feature>
<name>A0A9N9P7U9_9GLOM</name>
<reference evidence="1" key="1">
    <citation type="submission" date="2021-06" db="EMBL/GenBank/DDBJ databases">
        <authorList>
            <person name="Kallberg Y."/>
            <person name="Tangrot J."/>
            <person name="Rosling A."/>
        </authorList>
    </citation>
    <scope>NUCLEOTIDE SEQUENCE</scope>
    <source>
        <strain evidence="1">MA453B</strain>
    </source>
</reference>
<sequence>NPTITKQTKQKMPTKKPIINLMFDVLETFELKRSGKLVVLETNAS</sequence>
<dbReference type="Proteomes" id="UP000789405">
    <property type="component" value="Unassembled WGS sequence"/>
</dbReference>
<protein>
    <submittedName>
        <fullName evidence="1">7277_t:CDS:1</fullName>
    </submittedName>
</protein>
<keyword evidence="2" id="KW-1185">Reference proteome</keyword>